<protein>
    <recommendedName>
        <fullName evidence="2">Ketoreductase (KR) domain-containing protein</fullName>
    </recommendedName>
</protein>
<dbReference type="Pfam" id="PF08659">
    <property type="entry name" value="KR"/>
    <property type="match status" value="1"/>
</dbReference>
<keyword evidence="1" id="KW-0560">Oxidoreductase</keyword>
<evidence type="ECO:0000259" key="2">
    <source>
        <dbReference type="Pfam" id="PF08659"/>
    </source>
</evidence>
<evidence type="ECO:0000256" key="1">
    <source>
        <dbReference type="ARBA" id="ARBA00023002"/>
    </source>
</evidence>
<accession>A0AAE0H7V9</accession>
<sequence length="334" mass="36808">MVAYSEILASNALINDATAPRVSVFMGGTSGIGKLTIRALVATGASVKIYLVGRKSSEQRTFAFIRELRSMNPKAQIIWTEAEISLLAETKRVCDEIKQKERHVDLVFLTAGYAPFGERIETAEGIEVSQSLEYYSRVACILHLLPLLEQAEAPRVVSVLAGGLSRAKVELDDIDLRKPGNFGMMKAQTQYGTMNSLGLEKLADENPHVVFVHSWPGWVNTGNLGRTFDSKTGIIARVAHTILGWLIGMFAMSDETSGQRNLFQCTSAAYGSRGVPWKGKPGVNTRNVVAATEGLFQVDYKCGSMPNARVMAVLRENARERIWEHTKEVLKPYL</sequence>
<evidence type="ECO:0000313" key="3">
    <source>
        <dbReference type="EMBL" id="KAK3291550.1"/>
    </source>
</evidence>
<dbReference type="PANTHER" id="PTHR47534:SF3">
    <property type="entry name" value="ALCOHOL DEHYDROGENASE-LIKE C-TERMINAL DOMAIN-CONTAINING PROTEIN"/>
    <property type="match status" value="1"/>
</dbReference>
<reference evidence="3" key="2">
    <citation type="submission" date="2023-06" db="EMBL/GenBank/DDBJ databases">
        <authorList>
            <consortium name="Lawrence Berkeley National Laboratory"/>
            <person name="Haridas S."/>
            <person name="Hensen N."/>
            <person name="Bonometti L."/>
            <person name="Westerberg I."/>
            <person name="Brannstrom I.O."/>
            <person name="Guillou S."/>
            <person name="Cros-Aarteil S."/>
            <person name="Calhoun S."/>
            <person name="Kuo A."/>
            <person name="Mondo S."/>
            <person name="Pangilinan J."/>
            <person name="Riley R."/>
            <person name="Labutti K."/>
            <person name="Andreopoulos B."/>
            <person name="Lipzen A."/>
            <person name="Chen C."/>
            <person name="Yanf M."/>
            <person name="Daum C."/>
            <person name="Ng V."/>
            <person name="Clum A."/>
            <person name="Steindorff A."/>
            <person name="Ohm R."/>
            <person name="Martin F."/>
            <person name="Silar P."/>
            <person name="Natvig D."/>
            <person name="Lalanne C."/>
            <person name="Gautier V."/>
            <person name="Ament-Velasquez S.L."/>
            <person name="Kruys A."/>
            <person name="Hutchinson M.I."/>
            <person name="Powell A.J."/>
            <person name="Barry K."/>
            <person name="Miller A.N."/>
            <person name="Grigoriev I.V."/>
            <person name="Debuchy R."/>
            <person name="Gladieux P."/>
            <person name="Thoren M.H."/>
            <person name="Johannesson H."/>
        </authorList>
    </citation>
    <scope>NUCLEOTIDE SEQUENCE</scope>
    <source>
        <strain evidence="3">CBS 168.71</strain>
    </source>
</reference>
<gene>
    <name evidence="3" type="ORF">B0H64DRAFT_247735</name>
</gene>
<name>A0AAE0H7V9_9PEZI</name>
<dbReference type="InterPro" id="IPR013968">
    <property type="entry name" value="PKS_KR"/>
</dbReference>
<dbReference type="SUPFAM" id="SSF51735">
    <property type="entry name" value="NAD(P)-binding Rossmann-fold domains"/>
    <property type="match status" value="1"/>
</dbReference>
<comment type="caution">
    <text evidence="3">The sequence shown here is derived from an EMBL/GenBank/DDBJ whole genome shotgun (WGS) entry which is preliminary data.</text>
</comment>
<dbReference type="InterPro" id="IPR036291">
    <property type="entry name" value="NAD(P)-bd_dom_sf"/>
</dbReference>
<evidence type="ECO:0000313" key="4">
    <source>
        <dbReference type="Proteomes" id="UP001278766"/>
    </source>
</evidence>
<dbReference type="Proteomes" id="UP001278766">
    <property type="component" value="Unassembled WGS sequence"/>
</dbReference>
<dbReference type="GeneID" id="87836895"/>
<dbReference type="InterPro" id="IPR052228">
    <property type="entry name" value="Sec_Metab_Biosynth_Oxidored"/>
</dbReference>
<keyword evidence="4" id="KW-1185">Reference proteome</keyword>
<dbReference type="EMBL" id="JAUEPN010000009">
    <property type="protein sequence ID" value="KAK3291550.1"/>
    <property type="molecule type" value="Genomic_DNA"/>
</dbReference>
<dbReference type="GO" id="GO:0016491">
    <property type="term" value="F:oxidoreductase activity"/>
    <property type="evidence" value="ECO:0007669"/>
    <property type="project" value="UniProtKB-KW"/>
</dbReference>
<reference evidence="3" key="1">
    <citation type="journal article" date="2023" name="Mol. Phylogenet. Evol.">
        <title>Genome-scale phylogeny and comparative genomics of the fungal order Sordariales.</title>
        <authorList>
            <person name="Hensen N."/>
            <person name="Bonometti L."/>
            <person name="Westerberg I."/>
            <person name="Brannstrom I.O."/>
            <person name="Guillou S."/>
            <person name="Cros-Aarteil S."/>
            <person name="Calhoun S."/>
            <person name="Haridas S."/>
            <person name="Kuo A."/>
            <person name="Mondo S."/>
            <person name="Pangilinan J."/>
            <person name="Riley R."/>
            <person name="LaButti K."/>
            <person name="Andreopoulos B."/>
            <person name="Lipzen A."/>
            <person name="Chen C."/>
            <person name="Yan M."/>
            <person name="Daum C."/>
            <person name="Ng V."/>
            <person name="Clum A."/>
            <person name="Steindorff A."/>
            <person name="Ohm R.A."/>
            <person name="Martin F."/>
            <person name="Silar P."/>
            <person name="Natvig D.O."/>
            <person name="Lalanne C."/>
            <person name="Gautier V."/>
            <person name="Ament-Velasquez S.L."/>
            <person name="Kruys A."/>
            <person name="Hutchinson M.I."/>
            <person name="Powell A.J."/>
            <person name="Barry K."/>
            <person name="Miller A.N."/>
            <person name="Grigoriev I.V."/>
            <person name="Debuchy R."/>
            <person name="Gladieux P."/>
            <person name="Hiltunen Thoren M."/>
            <person name="Johannesson H."/>
        </authorList>
    </citation>
    <scope>NUCLEOTIDE SEQUENCE</scope>
    <source>
        <strain evidence="3">CBS 168.71</strain>
    </source>
</reference>
<dbReference type="RefSeq" id="XP_062655064.1">
    <property type="nucleotide sequence ID" value="XM_062799947.1"/>
</dbReference>
<dbReference type="Gene3D" id="3.40.50.720">
    <property type="entry name" value="NAD(P)-binding Rossmann-like Domain"/>
    <property type="match status" value="1"/>
</dbReference>
<dbReference type="PANTHER" id="PTHR47534">
    <property type="entry name" value="YALI0E05731P"/>
    <property type="match status" value="1"/>
</dbReference>
<proteinExistence type="predicted"/>
<organism evidence="3 4">
    <name type="scientific">Chaetomium fimeti</name>
    <dbReference type="NCBI Taxonomy" id="1854472"/>
    <lineage>
        <taxon>Eukaryota</taxon>
        <taxon>Fungi</taxon>
        <taxon>Dikarya</taxon>
        <taxon>Ascomycota</taxon>
        <taxon>Pezizomycotina</taxon>
        <taxon>Sordariomycetes</taxon>
        <taxon>Sordariomycetidae</taxon>
        <taxon>Sordariales</taxon>
        <taxon>Chaetomiaceae</taxon>
        <taxon>Chaetomium</taxon>
    </lineage>
</organism>
<feature type="domain" description="Ketoreductase (KR)" evidence="2">
    <location>
        <begin position="25"/>
        <end position="113"/>
    </location>
</feature>
<dbReference type="AlphaFoldDB" id="A0AAE0H7V9"/>